<proteinExistence type="predicted"/>
<protein>
    <submittedName>
        <fullName evidence="1">Uncharacterized protein</fullName>
    </submittedName>
</protein>
<reference evidence="1 2" key="1">
    <citation type="submission" date="2015-11" db="EMBL/GenBank/DDBJ databases">
        <title>Expanding the genomic diversity of Burkholderia species for the development of highly accurate diagnostics.</title>
        <authorList>
            <person name="Sahl J."/>
            <person name="Keim P."/>
            <person name="Wagner D."/>
        </authorList>
    </citation>
    <scope>NUCLEOTIDE SEQUENCE [LARGE SCALE GENOMIC DNA]</scope>
    <source>
        <strain evidence="1 2">MSMB1585WGS</strain>
    </source>
</reference>
<sequence length="136" mass="15543">MGGFLARSNPPGQLLVHQRQPDVVLRAVEQFAQPIEFAEYLKHAREDMQLHAWIAGLQSLDRTEPRTDALGQRLLRQSAPTPASIDVAAQFLERALHGDRQRPLSLTALNRAFNRFNGFHETHYRSRQHDLKINEA</sequence>
<evidence type="ECO:0000313" key="1">
    <source>
        <dbReference type="EMBL" id="KVN93095.1"/>
    </source>
</evidence>
<evidence type="ECO:0000313" key="2">
    <source>
        <dbReference type="Proteomes" id="UP000057910"/>
    </source>
</evidence>
<dbReference type="EMBL" id="LPAD01000005">
    <property type="protein sequence ID" value="KVN93095.1"/>
    <property type="molecule type" value="Genomic_DNA"/>
</dbReference>
<gene>
    <name evidence="1" type="ORF">WJ68_31280</name>
</gene>
<name>A0ABD4EBF2_9BURK</name>
<organism evidence="1 2">
    <name type="scientific">Burkholderia ubonensis</name>
    <dbReference type="NCBI Taxonomy" id="101571"/>
    <lineage>
        <taxon>Bacteria</taxon>
        <taxon>Pseudomonadati</taxon>
        <taxon>Pseudomonadota</taxon>
        <taxon>Betaproteobacteria</taxon>
        <taxon>Burkholderiales</taxon>
        <taxon>Burkholderiaceae</taxon>
        <taxon>Burkholderia</taxon>
        <taxon>Burkholderia cepacia complex</taxon>
    </lineage>
</organism>
<dbReference type="Proteomes" id="UP000057910">
    <property type="component" value="Unassembled WGS sequence"/>
</dbReference>
<accession>A0ABD4EBF2</accession>
<comment type="caution">
    <text evidence="1">The sequence shown here is derived from an EMBL/GenBank/DDBJ whole genome shotgun (WGS) entry which is preliminary data.</text>
</comment>
<dbReference type="AlphaFoldDB" id="A0ABD4EBF2"/>